<gene>
    <name evidence="3" type="ORF">SAMN02745163_03286</name>
</gene>
<evidence type="ECO:0000313" key="4">
    <source>
        <dbReference type="Proteomes" id="UP000184310"/>
    </source>
</evidence>
<dbReference type="AlphaFoldDB" id="A0A1M6Q4R4"/>
<dbReference type="Pfam" id="PF01590">
    <property type="entry name" value="GAF"/>
    <property type="match status" value="1"/>
</dbReference>
<evidence type="ECO:0000259" key="2">
    <source>
        <dbReference type="PROSITE" id="PS50887"/>
    </source>
</evidence>
<dbReference type="InterPro" id="IPR003018">
    <property type="entry name" value="GAF"/>
</dbReference>
<accession>A0A1M6Q4R4</accession>
<dbReference type="InterPro" id="IPR000160">
    <property type="entry name" value="GGDEF_dom"/>
</dbReference>
<sequence>MGEYKIMYERLHEEFETYQSFAERQMQILNEKNIKLERNLDALTNIIEISKYVNSYISDDNLIAMINDMIVGVLGVNYSTIYLLEDGIFTVKATNSDNFNADLSIYNQEYIKSEEGFVINSTEAVFHEHTNKKDIHSVIGVPIKIRNEFIGYIIVEHTYFKFFNNEHIKFVASIANQIAIAIENSLLYKKVEESSKRDPFLKIYNRKYFFEAVERNIIDKSNSKFAIVMADIDNFKKLNDSHGHQFGDEALKQIVELFSSCLEEDDIIARYGGEEIILYLRNFKDEKDLFNRVDAIRNLIATTPICKNELCMNVTVSFGISFYPLDGHTIDEIIKVADINMYKAKNTGKNKVIISY</sequence>
<keyword evidence="4" id="KW-1185">Reference proteome</keyword>
<dbReference type="SUPFAM" id="SSF55073">
    <property type="entry name" value="Nucleotide cyclase"/>
    <property type="match status" value="1"/>
</dbReference>
<dbReference type="RefSeq" id="WP_072990301.1">
    <property type="nucleotide sequence ID" value="NZ_FQZB01000014.1"/>
</dbReference>
<protein>
    <submittedName>
        <fullName evidence="3">Diguanylate cyclase with GAF sensor</fullName>
    </submittedName>
</protein>
<evidence type="ECO:0000313" key="3">
    <source>
        <dbReference type="EMBL" id="SHK15151.1"/>
    </source>
</evidence>
<dbReference type="InterPro" id="IPR043128">
    <property type="entry name" value="Rev_trsase/Diguanyl_cyclase"/>
</dbReference>
<dbReference type="Proteomes" id="UP000184310">
    <property type="component" value="Unassembled WGS sequence"/>
</dbReference>
<dbReference type="EMBL" id="FQZB01000014">
    <property type="protein sequence ID" value="SHK15151.1"/>
    <property type="molecule type" value="Genomic_DNA"/>
</dbReference>
<dbReference type="GO" id="GO:0052621">
    <property type="term" value="F:diguanylate cyclase activity"/>
    <property type="evidence" value="ECO:0007669"/>
    <property type="project" value="TreeGrafter"/>
</dbReference>
<dbReference type="STRING" id="1121302.SAMN02745163_03286"/>
<dbReference type="Gene3D" id="3.30.450.40">
    <property type="match status" value="1"/>
</dbReference>
<dbReference type="PANTHER" id="PTHR45138:SF9">
    <property type="entry name" value="DIGUANYLATE CYCLASE DGCM-RELATED"/>
    <property type="match status" value="1"/>
</dbReference>
<dbReference type="InterPro" id="IPR029016">
    <property type="entry name" value="GAF-like_dom_sf"/>
</dbReference>
<reference evidence="3 4" key="1">
    <citation type="submission" date="2016-11" db="EMBL/GenBank/DDBJ databases">
        <authorList>
            <person name="Jaros S."/>
            <person name="Januszkiewicz K."/>
            <person name="Wedrychowicz H."/>
        </authorList>
    </citation>
    <scope>NUCLEOTIDE SEQUENCE [LARGE SCALE GENOMIC DNA]</scope>
    <source>
        <strain evidence="3 4">DSM 21758</strain>
    </source>
</reference>
<dbReference type="PROSITE" id="PS50887">
    <property type="entry name" value="GGDEF"/>
    <property type="match status" value="1"/>
</dbReference>
<keyword evidence="1" id="KW-0175">Coiled coil</keyword>
<dbReference type="NCBIfam" id="TIGR00254">
    <property type="entry name" value="GGDEF"/>
    <property type="match status" value="1"/>
</dbReference>
<proteinExistence type="predicted"/>
<dbReference type="FunFam" id="3.30.70.270:FF:000001">
    <property type="entry name" value="Diguanylate cyclase domain protein"/>
    <property type="match status" value="1"/>
</dbReference>
<dbReference type="Gene3D" id="3.30.70.270">
    <property type="match status" value="1"/>
</dbReference>
<evidence type="ECO:0000256" key="1">
    <source>
        <dbReference type="SAM" id="Coils"/>
    </source>
</evidence>
<dbReference type="Pfam" id="PF00990">
    <property type="entry name" value="GGDEF"/>
    <property type="match status" value="1"/>
</dbReference>
<dbReference type="InterPro" id="IPR029787">
    <property type="entry name" value="Nucleotide_cyclase"/>
</dbReference>
<dbReference type="SMART" id="SM00065">
    <property type="entry name" value="GAF"/>
    <property type="match status" value="1"/>
</dbReference>
<feature type="domain" description="GGDEF" evidence="2">
    <location>
        <begin position="223"/>
        <end position="356"/>
    </location>
</feature>
<dbReference type="InterPro" id="IPR050469">
    <property type="entry name" value="Diguanylate_Cyclase"/>
</dbReference>
<dbReference type="CDD" id="cd01949">
    <property type="entry name" value="GGDEF"/>
    <property type="match status" value="1"/>
</dbReference>
<dbReference type="OrthoDB" id="9805474at2"/>
<feature type="coiled-coil region" evidence="1">
    <location>
        <begin position="19"/>
        <end position="46"/>
    </location>
</feature>
<dbReference type="PANTHER" id="PTHR45138">
    <property type="entry name" value="REGULATORY COMPONENTS OF SENSORY TRANSDUCTION SYSTEM"/>
    <property type="match status" value="1"/>
</dbReference>
<dbReference type="SUPFAM" id="SSF55781">
    <property type="entry name" value="GAF domain-like"/>
    <property type="match status" value="1"/>
</dbReference>
<dbReference type="SMART" id="SM00267">
    <property type="entry name" value="GGDEF"/>
    <property type="match status" value="1"/>
</dbReference>
<organism evidence="3 4">
    <name type="scientific">Clostridium cavendishii DSM 21758</name>
    <dbReference type="NCBI Taxonomy" id="1121302"/>
    <lineage>
        <taxon>Bacteria</taxon>
        <taxon>Bacillati</taxon>
        <taxon>Bacillota</taxon>
        <taxon>Clostridia</taxon>
        <taxon>Eubacteriales</taxon>
        <taxon>Clostridiaceae</taxon>
        <taxon>Clostridium</taxon>
    </lineage>
</organism>
<name>A0A1M6Q4R4_9CLOT</name>